<name>A0A4C1TVY4_EUMVA</name>
<feature type="region of interest" description="Disordered" evidence="1">
    <location>
        <begin position="24"/>
        <end position="48"/>
    </location>
</feature>
<reference evidence="2 3" key="1">
    <citation type="journal article" date="2019" name="Commun. Biol.">
        <title>The bagworm genome reveals a unique fibroin gene that provides high tensile strength.</title>
        <authorList>
            <person name="Kono N."/>
            <person name="Nakamura H."/>
            <person name="Ohtoshi R."/>
            <person name="Tomita M."/>
            <person name="Numata K."/>
            <person name="Arakawa K."/>
        </authorList>
    </citation>
    <scope>NUCLEOTIDE SEQUENCE [LARGE SCALE GENOMIC DNA]</scope>
</reference>
<evidence type="ECO:0000256" key="1">
    <source>
        <dbReference type="SAM" id="MobiDB-lite"/>
    </source>
</evidence>
<feature type="region of interest" description="Disordered" evidence="1">
    <location>
        <begin position="67"/>
        <end position="106"/>
    </location>
</feature>
<dbReference type="Proteomes" id="UP000299102">
    <property type="component" value="Unassembled WGS sequence"/>
</dbReference>
<feature type="compositionally biased region" description="Low complexity" evidence="1">
    <location>
        <begin position="67"/>
        <end position="80"/>
    </location>
</feature>
<feature type="compositionally biased region" description="Gly residues" evidence="1">
    <location>
        <begin position="26"/>
        <end position="38"/>
    </location>
</feature>
<proteinExistence type="predicted"/>
<dbReference type="EMBL" id="BGZK01000094">
    <property type="protein sequence ID" value="GBP18179.1"/>
    <property type="molecule type" value="Genomic_DNA"/>
</dbReference>
<organism evidence="2 3">
    <name type="scientific">Eumeta variegata</name>
    <name type="common">Bagworm moth</name>
    <name type="synonym">Eumeta japonica</name>
    <dbReference type="NCBI Taxonomy" id="151549"/>
    <lineage>
        <taxon>Eukaryota</taxon>
        <taxon>Metazoa</taxon>
        <taxon>Ecdysozoa</taxon>
        <taxon>Arthropoda</taxon>
        <taxon>Hexapoda</taxon>
        <taxon>Insecta</taxon>
        <taxon>Pterygota</taxon>
        <taxon>Neoptera</taxon>
        <taxon>Endopterygota</taxon>
        <taxon>Lepidoptera</taxon>
        <taxon>Glossata</taxon>
        <taxon>Ditrysia</taxon>
        <taxon>Tineoidea</taxon>
        <taxon>Psychidae</taxon>
        <taxon>Oiketicinae</taxon>
        <taxon>Eumeta</taxon>
    </lineage>
</organism>
<evidence type="ECO:0000313" key="3">
    <source>
        <dbReference type="Proteomes" id="UP000299102"/>
    </source>
</evidence>
<dbReference type="AlphaFoldDB" id="A0A4C1TVY4"/>
<keyword evidence="3" id="KW-1185">Reference proteome</keyword>
<evidence type="ECO:0000313" key="2">
    <source>
        <dbReference type="EMBL" id="GBP18179.1"/>
    </source>
</evidence>
<comment type="caution">
    <text evidence="2">The sequence shown here is derived from an EMBL/GenBank/DDBJ whole genome shotgun (WGS) entry which is preliminary data.</text>
</comment>
<accession>A0A4C1TVY4</accession>
<gene>
    <name evidence="2" type="ORF">EVAR_9021_1</name>
</gene>
<protein>
    <submittedName>
        <fullName evidence="2">Uncharacterized protein</fullName>
    </submittedName>
</protein>
<sequence>MCNGCGCGCCGGLEPTEAGEALEAEGGAGAGGAGGEPPGGDACASSYSAPPTPFIMVHQAEPAEWPEAGAGDAAVASQAAPRPPTWLSGYSVAAGQATGPTRRHNGPVQVRRERIAHPPPTHHPHMKYKTRLPI</sequence>